<dbReference type="SUPFAM" id="SSF46934">
    <property type="entry name" value="UBA-like"/>
    <property type="match status" value="1"/>
</dbReference>
<dbReference type="AlphaFoldDB" id="A0A9P3PKX9"/>
<name>A0A9P3PKX9_LYOSH</name>
<feature type="compositionally biased region" description="Pro residues" evidence="1">
    <location>
        <begin position="51"/>
        <end position="63"/>
    </location>
</feature>
<keyword evidence="4" id="KW-1185">Reference proteome</keyword>
<dbReference type="PANTHER" id="PTHR16461">
    <property type="entry name" value="TOLL-INTERACTING PROTEIN"/>
    <property type="match status" value="1"/>
</dbReference>
<protein>
    <submittedName>
        <fullName evidence="3">CUE domain containing protein</fullName>
    </submittedName>
</protein>
<feature type="region of interest" description="Disordered" evidence="1">
    <location>
        <begin position="1"/>
        <end position="67"/>
    </location>
</feature>
<feature type="compositionally biased region" description="Low complexity" evidence="1">
    <location>
        <begin position="39"/>
        <end position="50"/>
    </location>
</feature>
<feature type="compositionally biased region" description="Low complexity" evidence="1">
    <location>
        <begin position="9"/>
        <end position="29"/>
    </location>
</feature>
<dbReference type="Proteomes" id="UP001063166">
    <property type="component" value="Unassembled WGS sequence"/>
</dbReference>
<feature type="compositionally biased region" description="Low complexity" evidence="1">
    <location>
        <begin position="152"/>
        <end position="161"/>
    </location>
</feature>
<feature type="domain" description="CUE" evidence="2">
    <location>
        <begin position="75"/>
        <end position="118"/>
    </location>
</feature>
<evidence type="ECO:0000259" key="2">
    <source>
        <dbReference type="PROSITE" id="PS51140"/>
    </source>
</evidence>
<dbReference type="Gene3D" id="1.10.8.10">
    <property type="entry name" value="DNA helicase RuvA subunit, C-terminal domain"/>
    <property type="match status" value="1"/>
</dbReference>
<dbReference type="Pfam" id="PF02845">
    <property type="entry name" value="CUE"/>
    <property type="match status" value="1"/>
</dbReference>
<dbReference type="EMBL" id="BRPK01000004">
    <property type="protein sequence ID" value="GLB37813.1"/>
    <property type="molecule type" value="Genomic_DNA"/>
</dbReference>
<dbReference type="GO" id="GO:0005737">
    <property type="term" value="C:cytoplasm"/>
    <property type="evidence" value="ECO:0007669"/>
    <property type="project" value="TreeGrafter"/>
</dbReference>
<dbReference type="InterPro" id="IPR003892">
    <property type="entry name" value="CUE"/>
</dbReference>
<feature type="compositionally biased region" description="Polar residues" evidence="1">
    <location>
        <begin position="225"/>
        <end position="235"/>
    </location>
</feature>
<dbReference type="InterPro" id="IPR009060">
    <property type="entry name" value="UBA-like_sf"/>
</dbReference>
<comment type="caution">
    <text evidence="3">The sequence shown here is derived from an EMBL/GenBank/DDBJ whole genome shotgun (WGS) entry which is preliminary data.</text>
</comment>
<dbReference type="SMART" id="SM00546">
    <property type="entry name" value="CUE"/>
    <property type="match status" value="1"/>
</dbReference>
<evidence type="ECO:0000313" key="4">
    <source>
        <dbReference type="Proteomes" id="UP001063166"/>
    </source>
</evidence>
<feature type="region of interest" description="Disordered" evidence="1">
    <location>
        <begin position="146"/>
        <end position="197"/>
    </location>
</feature>
<reference evidence="3" key="1">
    <citation type="submission" date="2022-07" db="EMBL/GenBank/DDBJ databases">
        <title>The genome of Lyophyllum shimeji provides insight into the initial evolution of ectomycorrhizal fungal genome.</title>
        <authorList>
            <person name="Kobayashi Y."/>
            <person name="Shibata T."/>
            <person name="Hirakawa H."/>
            <person name="Shigenobu S."/>
            <person name="Nishiyama T."/>
            <person name="Yamada A."/>
            <person name="Hasebe M."/>
            <person name="Kawaguchi M."/>
        </authorList>
    </citation>
    <scope>NUCLEOTIDE SEQUENCE</scope>
    <source>
        <strain evidence="3">AT787</strain>
    </source>
</reference>
<dbReference type="PROSITE" id="PS51140">
    <property type="entry name" value="CUE"/>
    <property type="match status" value="1"/>
</dbReference>
<evidence type="ECO:0000256" key="1">
    <source>
        <dbReference type="SAM" id="MobiDB-lite"/>
    </source>
</evidence>
<feature type="region of interest" description="Disordered" evidence="1">
    <location>
        <begin position="219"/>
        <end position="403"/>
    </location>
</feature>
<dbReference type="PANTHER" id="PTHR16461:SF5">
    <property type="entry name" value="TOLL-INTERACTING PROTEIN"/>
    <property type="match status" value="1"/>
</dbReference>
<accession>A0A9P3PKX9</accession>
<evidence type="ECO:0000313" key="3">
    <source>
        <dbReference type="EMBL" id="GLB37813.1"/>
    </source>
</evidence>
<dbReference type="OrthoDB" id="9942608at2759"/>
<dbReference type="GO" id="GO:0006511">
    <property type="term" value="P:ubiquitin-dependent protein catabolic process"/>
    <property type="evidence" value="ECO:0007669"/>
    <property type="project" value="TreeGrafter"/>
</dbReference>
<feature type="compositionally biased region" description="Polar residues" evidence="1">
    <location>
        <begin position="278"/>
        <end position="293"/>
    </location>
</feature>
<organism evidence="3 4">
    <name type="scientific">Lyophyllum shimeji</name>
    <name type="common">Hon-shimeji</name>
    <name type="synonym">Tricholoma shimeji</name>
    <dbReference type="NCBI Taxonomy" id="47721"/>
    <lineage>
        <taxon>Eukaryota</taxon>
        <taxon>Fungi</taxon>
        <taxon>Dikarya</taxon>
        <taxon>Basidiomycota</taxon>
        <taxon>Agaricomycotina</taxon>
        <taxon>Agaricomycetes</taxon>
        <taxon>Agaricomycetidae</taxon>
        <taxon>Agaricales</taxon>
        <taxon>Tricholomatineae</taxon>
        <taxon>Lyophyllaceae</taxon>
        <taxon>Lyophyllum</taxon>
    </lineage>
</organism>
<sequence>MTDTTVQNAPPASTPSGDTTTTDSASPATNPFSNPGSSPPAANTNVNAPPSNTPTPSPPPTQTPPQALVQVEERPADPRIAALRAMFPDYDDLILQSVLASVNGNQDRAIDTLLGMSDPEYKGEPTPEAPIMSQTELDEQLARRLMLEEQQEQQAAWQAQQDARRPRFQQQPRPPPSAQSQGQGGGDTMAEIQQQLGKFAETGKKTIGNIFSKVKAKIQEIDQPRTGQSSGTQPTWGGASNGYDSALYEQRTYHGQQHQPQPPYHTRPQQQPAYYDPNAQTSYPIHAPSSTPPNIHGYDVTPEPATTPPSAAPPASTTTTPQSDTPRPPSSGATPIDGGKLGLLPKRPVSLLRSQSPPGQPHAAPPPLQSQHSQQSQDDSEDGLEYAENPFDEPKTTTTTMRK</sequence>
<dbReference type="CDD" id="cd14279">
    <property type="entry name" value="CUE"/>
    <property type="match status" value="1"/>
</dbReference>
<dbReference type="GO" id="GO:0031624">
    <property type="term" value="F:ubiquitin conjugating enzyme binding"/>
    <property type="evidence" value="ECO:0007669"/>
    <property type="project" value="TreeGrafter"/>
</dbReference>
<feature type="compositionally biased region" description="Pro residues" evidence="1">
    <location>
        <begin position="358"/>
        <end position="368"/>
    </location>
</feature>
<gene>
    <name evidence="3" type="ORF">LshimejAT787_0408640</name>
</gene>
<proteinExistence type="predicted"/>
<dbReference type="GO" id="GO:0043130">
    <property type="term" value="F:ubiquitin binding"/>
    <property type="evidence" value="ECO:0007669"/>
    <property type="project" value="InterPro"/>
</dbReference>
<feature type="compositionally biased region" description="Low complexity" evidence="1">
    <location>
        <begin position="313"/>
        <end position="325"/>
    </location>
</feature>